<feature type="region of interest" description="Disordered" evidence="1">
    <location>
        <begin position="1202"/>
        <end position="1224"/>
    </location>
</feature>
<dbReference type="InterPro" id="IPR011989">
    <property type="entry name" value="ARM-like"/>
</dbReference>
<evidence type="ECO:0000313" key="3">
    <source>
        <dbReference type="Proteomes" id="UP001497497"/>
    </source>
</evidence>
<feature type="compositionally biased region" description="Polar residues" evidence="1">
    <location>
        <begin position="1002"/>
        <end position="1014"/>
    </location>
</feature>
<organism evidence="2 3">
    <name type="scientific">Lymnaea stagnalis</name>
    <name type="common">Great pond snail</name>
    <name type="synonym">Helix stagnalis</name>
    <dbReference type="NCBI Taxonomy" id="6523"/>
    <lineage>
        <taxon>Eukaryota</taxon>
        <taxon>Metazoa</taxon>
        <taxon>Spiralia</taxon>
        <taxon>Lophotrochozoa</taxon>
        <taxon>Mollusca</taxon>
        <taxon>Gastropoda</taxon>
        <taxon>Heterobranchia</taxon>
        <taxon>Euthyneura</taxon>
        <taxon>Panpulmonata</taxon>
        <taxon>Hygrophila</taxon>
        <taxon>Lymnaeoidea</taxon>
        <taxon>Lymnaeidae</taxon>
        <taxon>Lymnaea</taxon>
    </lineage>
</organism>
<protein>
    <recommendedName>
        <fullName evidence="4">HEAT repeat-containing protein 4</fullName>
    </recommendedName>
</protein>
<feature type="region of interest" description="Disordered" evidence="1">
    <location>
        <begin position="185"/>
        <end position="205"/>
    </location>
</feature>
<feature type="compositionally biased region" description="Polar residues" evidence="1">
    <location>
        <begin position="1026"/>
        <end position="1037"/>
    </location>
</feature>
<feature type="compositionally biased region" description="Polar residues" evidence="1">
    <location>
        <begin position="1061"/>
        <end position="1092"/>
    </location>
</feature>
<comment type="caution">
    <text evidence="2">The sequence shown here is derived from an EMBL/GenBank/DDBJ whole genome shotgun (WGS) entry which is preliminary data.</text>
</comment>
<dbReference type="EMBL" id="CAXITT010000767">
    <property type="protein sequence ID" value="CAL1546069.1"/>
    <property type="molecule type" value="Genomic_DNA"/>
</dbReference>
<dbReference type="GO" id="GO:0019135">
    <property type="term" value="F:deoxyhypusine monooxygenase activity"/>
    <property type="evidence" value="ECO:0007669"/>
    <property type="project" value="TreeGrafter"/>
</dbReference>
<evidence type="ECO:0000256" key="1">
    <source>
        <dbReference type="SAM" id="MobiDB-lite"/>
    </source>
</evidence>
<reference evidence="2 3" key="1">
    <citation type="submission" date="2024-04" db="EMBL/GenBank/DDBJ databases">
        <authorList>
            <consortium name="Genoscope - CEA"/>
            <person name="William W."/>
        </authorList>
    </citation>
    <scope>NUCLEOTIDE SEQUENCE [LARGE SCALE GENOMIC DNA]</scope>
</reference>
<accession>A0AAV2ILJ9</accession>
<dbReference type="PANTHER" id="PTHR12697:SF20">
    <property type="entry name" value="HEAT REPEAT-CONTAINING PROTEIN 4"/>
    <property type="match status" value="1"/>
</dbReference>
<dbReference type="Gene3D" id="1.25.10.10">
    <property type="entry name" value="Leucine-rich Repeat Variant"/>
    <property type="match status" value="2"/>
</dbReference>
<dbReference type="Pfam" id="PF13646">
    <property type="entry name" value="HEAT_2"/>
    <property type="match status" value="1"/>
</dbReference>
<name>A0AAV2ILJ9_LYMST</name>
<proteinExistence type="predicted"/>
<evidence type="ECO:0000313" key="2">
    <source>
        <dbReference type="EMBL" id="CAL1546069.1"/>
    </source>
</evidence>
<dbReference type="Proteomes" id="UP001497497">
    <property type="component" value="Unassembled WGS sequence"/>
</dbReference>
<dbReference type="SUPFAM" id="SSF48371">
    <property type="entry name" value="ARM repeat"/>
    <property type="match status" value="1"/>
</dbReference>
<feature type="region of interest" description="Disordered" evidence="1">
    <location>
        <begin position="1002"/>
        <end position="1094"/>
    </location>
</feature>
<keyword evidence="3" id="KW-1185">Reference proteome</keyword>
<feature type="region of interest" description="Disordered" evidence="1">
    <location>
        <begin position="1125"/>
        <end position="1152"/>
    </location>
</feature>
<dbReference type="PANTHER" id="PTHR12697">
    <property type="entry name" value="PBS LYASE HEAT-LIKE PROTEIN"/>
    <property type="match status" value="1"/>
</dbReference>
<gene>
    <name evidence="2" type="ORF">GSLYS_00019446001</name>
</gene>
<dbReference type="InterPro" id="IPR016024">
    <property type="entry name" value="ARM-type_fold"/>
</dbReference>
<evidence type="ECO:0008006" key="4">
    <source>
        <dbReference type="Google" id="ProtNLM"/>
    </source>
</evidence>
<sequence>MASNLPIRASWGMLFPCATGVQMPHIGGAEDAKIKAFLGKNQMGNQLPMTIINQDKNPVCRKYVKMISSDISFTDDVIEDRCLHMMPYNQKYFENVFNPTKIIGKRKLGKRSKSSLDIPLAPRALKEKTNPQTLAPLQKNVKEKAIQLHQQALTFSPNYKKSKNTDNDTLKNAAQFFLTETTDEGVHKAPKLKPLEQPRSSKTKDNTREIHLQACADNIPVIRQKPTMSAETTEFKKDLVELDGKSTHNQEEANHDWDDYLLSGLSQLTANWIVHECMPPDKQKEKLTGLLESWYGPPTHTDLVREELSDSEESKEIEKPKKKWEKKEARLLSVIGSAEPLSNKALDPYSDENKAPFYRQPAGIRNKRRVEIKEEEGLINSTAQITIKERCESPQRTLKDFLSSRVGDKIYQTNDLFQQEWLMGNRQVYTIGGDPDVIKMETDHKYRKHLQQEFPKKPDIWYPPSSEAAQKGKSLSLPAVGHQRWTSLPELIDDSAGTMIKTSIDAESVQHKTTNSNELQSVKQNNALLTIAHDWRSQWFLSGQFADSNPDDLLRDMTDIQPHVRVKAISTLAKAAELRPIGDTDDPVQDKRQLDGTQLPEKLFVALEFLLDDSHEQVRKAAAITLYSLKRPSNKAKEMLWKMLRAEASIDRWAAAQCLAHYGEADSDVIAEIIKQILSCEDVIKYEQGIHLLSKLSNYCTLAHCMVAEQLNSSSWRHRVMACKILPTLFGSINRDISQKLSDLMWHDWHEEVRKAAAQCLGKAGHGRDVHDNIRHKILTGTERHKVEAINKLGQLGLMTSKLLPAFLDCFSEPYVSVRIEVCRTCGNLQIKEEQVLNRLVHLAAFDPIWQVKALAMQALGKIGEINDDIKECLLWALRYEDQAGVRAEACHSLKLLDVSDDDVILALQERLLVESNSMVRDEMKSALTKFGVSVSEDMDTVRQIKEEINKLCTRNVIASQILINETDETRREHLARMVCQTEKDIEILNDQRDNLLRNIRSQAQGSLPTSHATTPRPKLKLSRDGSGSSPEPTSRECTGFTPFADKELEALTGLDRMDSSVGSTSGKSRPVTEQSQFYETQESDLEQSTGLGESHLRYDRMSSDLVKEDMAGDLIQGQISRAPTGSKVRRQNRVRASPSHEPGKTVGVPQSGFTERRSIMSRATLKERIHVDEVMEAIYSDLEQRYNGMVDALVEADRGLNTRHSSEGDGVVDGSKGQLETEHNPSRAAVIEHGGDVNLGIEIGYGQVKAKTEGQIGGEAEGEVNDETGGHVIGEMRQVISETGGQVISEMGQVINENDQCNGEIESHVNEETEGQVIGDIDHLKGETEGYVISETECFLNSEKVGLHNGETEGLHNRETKCLHNGEKEVLHSDDKVGLLNGEAECL</sequence>